<dbReference type="AlphaFoldDB" id="Q7XZA1"/>
<dbReference type="PROSITE" id="PS00653">
    <property type="entry name" value="GLYCOSYL_HYDROL_F1_2"/>
    <property type="match status" value="1"/>
</dbReference>
<dbReference type="InterPro" id="IPR017853">
    <property type="entry name" value="GH"/>
</dbReference>
<accession>Q7XZA1</accession>
<reference evidence="5" key="1">
    <citation type="submission" date="2002-06" db="EMBL/GenBank/DDBJ databases">
        <authorList>
            <person name="Liu C.L."/>
            <person name="Lee Y.K."/>
            <person name="Lee H.K."/>
        </authorList>
    </citation>
    <scope>NUCLEOTIDE SEQUENCE</scope>
</reference>
<dbReference type="SUPFAM" id="SSF51445">
    <property type="entry name" value="(Trans)glycosidases"/>
    <property type="match status" value="1"/>
</dbReference>
<evidence type="ECO:0000256" key="4">
    <source>
        <dbReference type="RuleBase" id="RU003690"/>
    </source>
</evidence>
<dbReference type="GO" id="GO:0008422">
    <property type="term" value="F:beta-glucosidase activity"/>
    <property type="evidence" value="ECO:0007669"/>
    <property type="project" value="TreeGrafter"/>
</dbReference>
<dbReference type="InterPro" id="IPR001360">
    <property type="entry name" value="Glyco_hydro_1"/>
</dbReference>
<dbReference type="PANTHER" id="PTHR10353">
    <property type="entry name" value="GLYCOSYL HYDROLASE"/>
    <property type="match status" value="1"/>
</dbReference>
<dbReference type="GO" id="GO:0005975">
    <property type="term" value="P:carbohydrate metabolic process"/>
    <property type="evidence" value="ECO:0007669"/>
    <property type="project" value="InterPro"/>
</dbReference>
<keyword evidence="2" id="KW-0378">Hydrolase</keyword>
<comment type="similarity">
    <text evidence="1 4">Belongs to the glycosyl hydrolase 1 family.</text>
</comment>
<protein>
    <submittedName>
        <fullName evidence="5">Beta-glucosidase</fullName>
    </submittedName>
</protein>
<keyword evidence="3" id="KW-0326">Glycosidase</keyword>
<evidence type="ECO:0000256" key="1">
    <source>
        <dbReference type="ARBA" id="ARBA00010838"/>
    </source>
</evidence>
<dbReference type="Pfam" id="PF00232">
    <property type="entry name" value="Glyco_hydro_1"/>
    <property type="match status" value="1"/>
</dbReference>
<dbReference type="PANTHER" id="PTHR10353:SF36">
    <property type="entry name" value="LP05116P"/>
    <property type="match status" value="1"/>
</dbReference>
<organism evidence="5">
    <name type="scientific">Griffithsia japonica</name>
    <name type="common">Red alga</name>
    <dbReference type="NCBI Taxonomy" id="83288"/>
    <lineage>
        <taxon>Eukaryota</taxon>
        <taxon>Rhodophyta</taxon>
        <taxon>Florideophyceae</taxon>
        <taxon>Rhodymeniophycidae</taxon>
        <taxon>Ceramiales</taxon>
        <taxon>Ceramiaceae</taxon>
        <taxon>Griffithsia</taxon>
    </lineage>
</organism>
<evidence type="ECO:0000256" key="3">
    <source>
        <dbReference type="ARBA" id="ARBA00023295"/>
    </source>
</evidence>
<dbReference type="InterPro" id="IPR033132">
    <property type="entry name" value="GH_1_N_CS"/>
</dbReference>
<name>Q7XZA1_GRIJA</name>
<sequence length="231" mass="25211">MAHSSTLEFPPGFMWGTATAAYQVEGSSTADGRLNSIWDRFSATPGKVHNGDTGNDACNHYTLFREDVARIADLGTSHYRFSIAWPRIHAWQILPDGAVELRENERGVAFYNALIDELVARGVAPVATLYHWDLPSPPRRCTGGWAGDPALAHAFARYARACFAAFGDRVKRWAPSTSPWCSLLAYENGEHAPGTRRASVKGTGPGTPFWLGRARLHVTNQSSRAPRGACG</sequence>
<proteinExistence type="evidence at transcript level"/>
<feature type="non-terminal residue" evidence="5">
    <location>
        <position position="231"/>
    </location>
</feature>
<evidence type="ECO:0000313" key="5">
    <source>
        <dbReference type="EMBL" id="AAM93923.1"/>
    </source>
</evidence>
<dbReference type="Gene3D" id="3.20.20.80">
    <property type="entry name" value="Glycosidases"/>
    <property type="match status" value="1"/>
</dbReference>
<evidence type="ECO:0000256" key="2">
    <source>
        <dbReference type="ARBA" id="ARBA00022801"/>
    </source>
</evidence>
<dbReference type="CAZy" id="GH1">
    <property type="family name" value="Glycoside Hydrolase Family 1"/>
</dbReference>
<dbReference type="EMBL" id="AY123051">
    <property type="protein sequence ID" value="AAM93923.1"/>
    <property type="molecule type" value="mRNA"/>
</dbReference>